<dbReference type="Pfam" id="PF14559">
    <property type="entry name" value="TPR_19"/>
    <property type="match status" value="1"/>
</dbReference>
<dbReference type="EMBL" id="JACHEK010000006">
    <property type="protein sequence ID" value="MBB6145305.1"/>
    <property type="molecule type" value="Genomic_DNA"/>
</dbReference>
<reference evidence="2 3" key="1">
    <citation type="submission" date="2020-08" db="EMBL/GenBank/DDBJ databases">
        <title>Genomic Encyclopedia of Type Strains, Phase IV (KMG-IV): sequencing the most valuable type-strain genomes for metagenomic binning, comparative biology and taxonomic classification.</title>
        <authorList>
            <person name="Goeker M."/>
        </authorList>
    </citation>
    <scope>NUCLEOTIDE SEQUENCE [LARGE SCALE GENOMIC DNA]</scope>
    <source>
        <strain evidence="2 3">DSM 103733</strain>
    </source>
</reference>
<gene>
    <name evidence="2" type="ORF">HNQ77_003263</name>
</gene>
<dbReference type="PROSITE" id="PS50005">
    <property type="entry name" value="TPR"/>
    <property type="match status" value="1"/>
</dbReference>
<dbReference type="Proteomes" id="UP000538666">
    <property type="component" value="Unassembled WGS sequence"/>
</dbReference>
<evidence type="ECO:0000256" key="1">
    <source>
        <dbReference type="PROSITE-ProRule" id="PRU00339"/>
    </source>
</evidence>
<dbReference type="Pfam" id="PF13432">
    <property type="entry name" value="TPR_16"/>
    <property type="match status" value="1"/>
</dbReference>
<proteinExistence type="predicted"/>
<dbReference type="Gene3D" id="1.25.40.10">
    <property type="entry name" value="Tetratricopeptide repeat domain"/>
    <property type="match status" value="2"/>
</dbReference>
<dbReference type="InterPro" id="IPR019734">
    <property type="entry name" value="TPR_rpt"/>
</dbReference>
<dbReference type="Gene3D" id="3.40.50.10610">
    <property type="entry name" value="ABC-type transport auxiliary lipoprotein component"/>
    <property type="match status" value="1"/>
</dbReference>
<dbReference type="AlphaFoldDB" id="A0A841JXK1"/>
<dbReference type="Pfam" id="PF13431">
    <property type="entry name" value="TPR_17"/>
    <property type="match status" value="1"/>
</dbReference>
<dbReference type="PANTHER" id="PTHR12558">
    <property type="entry name" value="CELL DIVISION CYCLE 16,23,27"/>
    <property type="match status" value="1"/>
</dbReference>
<evidence type="ECO:0000313" key="2">
    <source>
        <dbReference type="EMBL" id="MBB6145305.1"/>
    </source>
</evidence>
<dbReference type="Pfam" id="PF13181">
    <property type="entry name" value="TPR_8"/>
    <property type="match status" value="1"/>
</dbReference>
<feature type="repeat" description="TPR" evidence="1">
    <location>
        <begin position="356"/>
        <end position="389"/>
    </location>
</feature>
<name>A0A841JXK1_9BACT</name>
<keyword evidence="3" id="KW-1185">Reference proteome</keyword>
<sequence length="485" mass="53541">MALAIALALTVPAVSFFLSRYHRPAAIRSLVVLPLENLSGDAEQNYFSDGMTDELITDLAQISALRVISRTSAMVYKGSHKSLPEIARELNVDAVVEGTVLRSGNQVRITAQLIDASTDKHIWSHSYRGELRDTLSLQDQVARAIAGQVQVNLTPQEHAALTSVTVVDPQAYESYLKGRYFWSKRTADDLKVALTYFNQAIEEDPNYAKAYSGLADTYALLGDWQYAVMTPREAYPKAKAAALNAIKLDNAPGEAHTSLAFVLDGFDWDLDSGGKEFRRAIELNPGYATAHHWYAWHLALLGQYDGAIVEMKKAESLDPLSLIINSDLAELLVLAHSYDAAIEQSRKTIALDPNFAMAHNQLAQAYMQKHMFDQAITELQKAVELSGDSPTCIANLARAYSLSGRTSDAMKLLNKLKSSSTATYSHASEIAAIYVSLGNMDEAMNWLEKGYAERFNPGVLIRPAFDPLRSDPRFQHLVQRVGLPN</sequence>
<dbReference type="PANTHER" id="PTHR12558:SF13">
    <property type="entry name" value="CELL DIVISION CYCLE PROTEIN 27 HOMOLOG"/>
    <property type="match status" value="1"/>
</dbReference>
<keyword evidence="1" id="KW-0802">TPR repeat</keyword>
<protein>
    <submittedName>
        <fullName evidence="2">TolB-like protein/Flp pilus assembly protein TadD</fullName>
    </submittedName>
</protein>
<comment type="caution">
    <text evidence="2">The sequence shown here is derived from an EMBL/GenBank/DDBJ whole genome shotgun (WGS) entry which is preliminary data.</text>
</comment>
<dbReference type="RefSeq" id="WP_231581576.1">
    <property type="nucleotide sequence ID" value="NZ_JACHEK010000006.1"/>
</dbReference>
<accession>A0A841JXK1</accession>
<organism evidence="2 3">
    <name type="scientific">Silvibacterium bohemicum</name>
    <dbReference type="NCBI Taxonomy" id="1577686"/>
    <lineage>
        <taxon>Bacteria</taxon>
        <taxon>Pseudomonadati</taxon>
        <taxon>Acidobacteriota</taxon>
        <taxon>Terriglobia</taxon>
        <taxon>Terriglobales</taxon>
        <taxon>Acidobacteriaceae</taxon>
        <taxon>Silvibacterium</taxon>
    </lineage>
</organism>
<dbReference type="InterPro" id="IPR011990">
    <property type="entry name" value="TPR-like_helical_dom_sf"/>
</dbReference>
<dbReference type="SMART" id="SM00028">
    <property type="entry name" value="TPR"/>
    <property type="match status" value="4"/>
</dbReference>
<dbReference type="SUPFAM" id="SSF48452">
    <property type="entry name" value="TPR-like"/>
    <property type="match status" value="2"/>
</dbReference>
<evidence type="ECO:0000313" key="3">
    <source>
        <dbReference type="Proteomes" id="UP000538666"/>
    </source>
</evidence>